<dbReference type="EMBL" id="CADDTS010000057">
    <property type="protein sequence ID" value="CAB1223453.1"/>
    <property type="molecule type" value="Genomic_DNA"/>
</dbReference>
<organism evidence="1 2">
    <name type="scientific">Acinetobacter bouvetii</name>
    <dbReference type="NCBI Taxonomy" id="202951"/>
    <lineage>
        <taxon>Bacteria</taxon>
        <taxon>Pseudomonadati</taxon>
        <taxon>Pseudomonadota</taxon>
        <taxon>Gammaproteobacteria</taxon>
        <taxon>Moraxellales</taxon>
        <taxon>Moraxellaceae</taxon>
        <taxon>Acinetobacter</taxon>
    </lineage>
</organism>
<gene>
    <name evidence="1" type="ORF">SFB21_3270</name>
</gene>
<dbReference type="RefSeq" id="WP_174560959.1">
    <property type="nucleotide sequence ID" value="NZ_CADDTS010000057.1"/>
</dbReference>
<dbReference type="Proteomes" id="UP000489961">
    <property type="component" value="Unassembled WGS sequence"/>
</dbReference>
<proteinExistence type="predicted"/>
<evidence type="ECO:0000313" key="1">
    <source>
        <dbReference type="EMBL" id="CAB1223453.1"/>
    </source>
</evidence>
<reference evidence="1 2" key="1">
    <citation type="submission" date="2020-02" db="EMBL/GenBank/DDBJ databases">
        <authorList>
            <person name="Chaudhuri R."/>
        </authorList>
    </citation>
    <scope>NUCLEOTIDE SEQUENCE [LARGE SCALE GENOMIC DNA]</scope>
    <source>
        <strain evidence="1">SFB21</strain>
    </source>
</reference>
<evidence type="ECO:0000313" key="2">
    <source>
        <dbReference type="Proteomes" id="UP000489961"/>
    </source>
</evidence>
<comment type="caution">
    <text evidence="1">The sequence shown here is derived from an EMBL/GenBank/DDBJ whole genome shotgun (WGS) entry which is preliminary data.</text>
</comment>
<dbReference type="AlphaFoldDB" id="A0A811GMX8"/>
<sequence length="175" mass="20481">MFINDLNIRFNISSFMCDDLCLKNFEQILYNNIEEFENEIGEDNYLKQISFDFSNTSVVEIQEIIYDFNIDNIYFDQAIYICVKFKLNLLTLKDTFNFLDSLNDKISSKLNTTEVNSYTSVFGIDTTGYSSEINRLGSNAYKSGAIREIEKLINHIDKDRIVSNYFEIKILDQQI</sequence>
<protein>
    <submittedName>
        <fullName evidence="1">Uncharacterized protein</fullName>
    </submittedName>
</protein>
<accession>A0A811GMX8</accession>
<name>A0A811GMX8_9GAMM</name>